<keyword evidence="3 5" id="KW-0479">Metal-binding</keyword>
<dbReference type="GO" id="GO:0070006">
    <property type="term" value="F:metalloaminopeptidase activity"/>
    <property type="evidence" value="ECO:0007669"/>
    <property type="project" value="UniProtKB-UniRule"/>
</dbReference>
<comment type="caution">
    <text evidence="9">The sequence shown here is derived from an EMBL/GenBank/DDBJ whole genome shotgun (WGS) entry which is preliminary data.</text>
</comment>
<evidence type="ECO:0000256" key="3">
    <source>
        <dbReference type="ARBA" id="ARBA00022723"/>
    </source>
</evidence>
<keyword evidence="4 5" id="KW-0378">Hydrolase</keyword>
<dbReference type="GO" id="GO:0006508">
    <property type="term" value="P:proteolysis"/>
    <property type="evidence" value="ECO:0007669"/>
    <property type="project" value="UniProtKB-KW"/>
</dbReference>
<feature type="binding site" evidence="5">
    <location>
        <position position="266"/>
    </location>
    <ligand>
        <name>substrate</name>
    </ligand>
</feature>
<keyword evidence="10" id="KW-1185">Reference proteome</keyword>
<dbReference type="SUPFAM" id="SSF55920">
    <property type="entry name" value="Creatinase/aminopeptidase"/>
    <property type="match status" value="1"/>
</dbReference>
<sequence length="338" mass="36687">MLVSRIKALASVRQLQMPVLRALSTGTTLRYPRIRRRSLSKDADFGVYERITPSSLVPSKPQPKEPSLDSIPAHIERPPYAKTGQPPTWPLEIPRLTREQIDKLREASRVARDALALGRTMVRSGVTTAEIDAEIQRYIVLQNGYPSCLNYMGFPKAVCTSVNNVIAHGIPDSRPLKDGDFINIDVTVFKCGFHGDTSATFGVGQVDDKGVMLMQATQEALDLAIQACGPGVPFSAIGETIGGLAQSLGYSVSEELTGHGIGRDFHQNPLIYHHANSEPGVMLPGMAFTIEPILCQGVARGIQWPDGWTIATEDGGRSAQYEHTLVVTDSGVDVLTRG</sequence>
<dbReference type="Proteomes" id="UP001145021">
    <property type="component" value="Unassembled WGS sequence"/>
</dbReference>
<comment type="function">
    <text evidence="6">Cotranslationally removes the N-terminal methionine from nascent proteins. The N-terminal methionine is often cleaved when the second residue in the primary sequence is small and uncharged (Met-Ala-, Cys, Gly, Pro, Ser, Thr, or Val).</text>
</comment>
<feature type="binding site" evidence="5">
    <location>
        <position position="185"/>
    </location>
    <ligand>
        <name>a divalent metal cation</name>
        <dbReference type="ChEBI" id="CHEBI:60240"/>
        <label>1</label>
    </ligand>
</feature>
<dbReference type="Pfam" id="PF00557">
    <property type="entry name" value="Peptidase_M24"/>
    <property type="match status" value="1"/>
</dbReference>
<evidence type="ECO:0000313" key="9">
    <source>
        <dbReference type="EMBL" id="KAJ1646437.1"/>
    </source>
</evidence>
<dbReference type="AlphaFoldDB" id="A0A9W7XM96"/>
<dbReference type="GO" id="GO:0046872">
    <property type="term" value="F:metal ion binding"/>
    <property type="evidence" value="ECO:0007669"/>
    <property type="project" value="UniProtKB-UniRule"/>
</dbReference>
<keyword evidence="2 5" id="KW-0645">Protease</keyword>
<protein>
    <recommendedName>
        <fullName evidence="6">Methionine aminopeptidase</fullName>
        <ecNumber evidence="6">3.4.11.18</ecNumber>
    </recommendedName>
</protein>
<feature type="binding site" evidence="5">
    <location>
        <position position="322"/>
    </location>
    <ligand>
        <name>a divalent metal cation</name>
        <dbReference type="ChEBI" id="CHEBI:60240"/>
        <label>2</label>
        <note>catalytic</note>
    </ligand>
</feature>
<feature type="binding site" evidence="5">
    <location>
        <position position="259"/>
    </location>
    <ligand>
        <name>a divalent metal cation</name>
        <dbReference type="ChEBI" id="CHEBI:60240"/>
        <label>2</label>
        <note>catalytic</note>
    </ligand>
</feature>
<evidence type="ECO:0000256" key="5">
    <source>
        <dbReference type="HAMAP-Rule" id="MF_03174"/>
    </source>
</evidence>
<accession>A0A9W7XM96</accession>
<dbReference type="EMBL" id="JANBOH010000061">
    <property type="protein sequence ID" value="KAJ1646437.1"/>
    <property type="molecule type" value="Genomic_DNA"/>
</dbReference>
<dbReference type="InterPro" id="IPR036005">
    <property type="entry name" value="Creatinase/aminopeptidase-like"/>
</dbReference>
<feature type="region of interest" description="Disordered" evidence="7">
    <location>
        <begin position="54"/>
        <end position="91"/>
    </location>
</feature>
<keyword evidence="1 5" id="KW-0031">Aminopeptidase</keyword>
<feature type="binding site" evidence="5">
    <location>
        <position position="168"/>
    </location>
    <ligand>
        <name>substrate</name>
    </ligand>
</feature>
<evidence type="ECO:0000256" key="7">
    <source>
        <dbReference type="SAM" id="MobiDB-lite"/>
    </source>
</evidence>
<dbReference type="PANTHER" id="PTHR43330:SF8">
    <property type="entry name" value="METHIONINE AMINOPEPTIDASE 1D, MITOCHONDRIAL"/>
    <property type="match status" value="1"/>
</dbReference>
<dbReference type="InterPro" id="IPR000994">
    <property type="entry name" value="Pept_M24"/>
</dbReference>
<reference evidence="9" key="1">
    <citation type="submission" date="2022-07" db="EMBL/GenBank/DDBJ databases">
        <title>Phylogenomic reconstructions and comparative analyses of Kickxellomycotina fungi.</title>
        <authorList>
            <person name="Reynolds N.K."/>
            <person name="Stajich J.E."/>
            <person name="Barry K."/>
            <person name="Grigoriev I.V."/>
            <person name="Crous P."/>
            <person name="Smith M.E."/>
        </authorList>
    </citation>
    <scope>NUCLEOTIDE SEQUENCE</scope>
    <source>
        <strain evidence="9">NBRC 105413</strain>
    </source>
</reference>
<feature type="binding site" evidence="5">
    <location>
        <position position="322"/>
    </location>
    <ligand>
        <name>a divalent metal cation</name>
        <dbReference type="ChEBI" id="CHEBI:60240"/>
        <label>1</label>
    </ligand>
</feature>
<dbReference type="HAMAP" id="MF_01974">
    <property type="entry name" value="MetAP_1"/>
    <property type="match status" value="1"/>
</dbReference>
<dbReference type="InterPro" id="IPR001714">
    <property type="entry name" value="Pept_M24_MAP"/>
</dbReference>
<evidence type="ECO:0000256" key="6">
    <source>
        <dbReference type="RuleBase" id="RU003653"/>
    </source>
</evidence>
<dbReference type="PRINTS" id="PR00599">
    <property type="entry name" value="MAPEPTIDASE"/>
</dbReference>
<dbReference type="Gene3D" id="3.90.230.10">
    <property type="entry name" value="Creatinase/methionine aminopeptidase superfamily"/>
    <property type="match status" value="1"/>
</dbReference>
<dbReference type="CDD" id="cd01086">
    <property type="entry name" value="MetAP1"/>
    <property type="match status" value="1"/>
</dbReference>
<evidence type="ECO:0000313" key="10">
    <source>
        <dbReference type="Proteomes" id="UP001145021"/>
    </source>
</evidence>
<evidence type="ECO:0000256" key="4">
    <source>
        <dbReference type="ARBA" id="ARBA00022801"/>
    </source>
</evidence>
<evidence type="ECO:0000256" key="1">
    <source>
        <dbReference type="ARBA" id="ARBA00022438"/>
    </source>
</evidence>
<dbReference type="GO" id="GO:0004239">
    <property type="term" value="F:initiator methionyl aminopeptidase activity"/>
    <property type="evidence" value="ECO:0007669"/>
    <property type="project" value="UniProtKB-UniRule"/>
</dbReference>
<gene>
    <name evidence="9" type="ORF">LPJ64_002082</name>
</gene>
<dbReference type="PANTHER" id="PTHR43330">
    <property type="entry name" value="METHIONINE AMINOPEPTIDASE"/>
    <property type="match status" value="1"/>
</dbReference>
<feature type="binding site" evidence="5">
    <location>
        <position position="196"/>
    </location>
    <ligand>
        <name>a divalent metal cation</name>
        <dbReference type="ChEBI" id="CHEBI:60240"/>
        <label>2</label>
        <note>catalytic</note>
    </ligand>
</feature>
<comment type="catalytic activity">
    <reaction evidence="5 6">
        <text>Release of N-terminal amino acids, preferentially methionine, from peptides and arylamides.</text>
        <dbReference type="EC" id="3.4.11.18"/>
    </reaction>
</comment>
<organism evidence="9 10">
    <name type="scientific">Coemansia asiatica</name>
    <dbReference type="NCBI Taxonomy" id="1052880"/>
    <lineage>
        <taxon>Eukaryota</taxon>
        <taxon>Fungi</taxon>
        <taxon>Fungi incertae sedis</taxon>
        <taxon>Zoopagomycota</taxon>
        <taxon>Kickxellomycotina</taxon>
        <taxon>Kickxellomycetes</taxon>
        <taxon>Kickxellales</taxon>
        <taxon>Kickxellaceae</taxon>
        <taxon>Coemansia</taxon>
    </lineage>
</organism>
<dbReference type="InterPro" id="IPR002467">
    <property type="entry name" value="Pept_M24A_MAP1"/>
</dbReference>
<feature type="domain" description="Peptidase M24" evidence="8">
    <location>
        <begin position="103"/>
        <end position="329"/>
    </location>
</feature>
<comment type="cofactor">
    <cofactor evidence="5">
        <name>Co(2+)</name>
        <dbReference type="ChEBI" id="CHEBI:48828"/>
    </cofactor>
    <cofactor evidence="5">
        <name>Zn(2+)</name>
        <dbReference type="ChEBI" id="CHEBI:29105"/>
    </cofactor>
    <cofactor evidence="5">
        <name>Mn(2+)</name>
        <dbReference type="ChEBI" id="CHEBI:29035"/>
    </cofactor>
    <cofactor evidence="5">
        <name>Fe(2+)</name>
        <dbReference type="ChEBI" id="CHEBI:29033"/>
    </cofactor>
    <text evidence="5">Binds 2 divalent metal cations per subunit. Has a high-affinity and a low affinity metal-binding site. The true nature of the physiological cofactor is under debate. The enzyme is active with cobalt, zinc, manganese or divalent iron ions. Most likely, methionine aminopeptidases function as mononuclear Fe(2+)-metalloproteases under physiological conditions, and the catalytically relevant metal-binding site has been assigned to the histidine-containing high-affinity site.</text>
</comment>
<dbReference type="NCBIfam" id="TIGR00500">
    <property type="entry name" value="met_pdase_I"/>
    <property type="match status" value="1"/>
</dbReference>
<evidence type="ECO:0000259" key="8">
    <source>
        <dbReference type="Pfam" id="PF00557"/>
    </source>
</evidence>
<name>A0A9W7XM96_9FUNG</name>
<comment type="similarity">
    <text evidence="5">Belongs to the peptidase M24A family. Methionine aminopeptidase type 1 subfamily.</text>
</comment>
<feature type="binding site" evidence="5">
    <location>
        <position position="196"/>
    </location>
    <ligand>
        <name>a divalent metal cation</name>
        <dbReference type="ChEBI" id="CHEBI:60240"/>
        <label>1</label>
    </ligand>
</feature>
<proteinExistence type="inferred from homology"/>
<dbReference type="EC" id="3.4.11.18" evidence="6"/>
<evidence type="ECO:0000256" key="2">
    <source>
        <dbReference type="ARBA" id="ARBA00022670"/>
    </source>
</evidence>
<feature type="binding site" evidence="5">
    <location>
        <position position="291"/>
    </location>
    <ligand>
        <name>a divalent metal cation</name>
        <dbReference type="ChEBI" id="CHEBI:60240"/>
        <label>2</label>
        <note>catalytic</note>
    </ligand>
</feature>